<organism evidence="1 2">
    <name type="scientific">Parafrankia irregularis</name>
    <dbReference type="NCBI Taxonomy" id="795642"/>
    <lineage>
        <taxon>Bacteria</taxon>
        <taxon>Bacillati</taxon>
        <taxon>Actinomycetota</taxon>
        <taxon>Actinomycetes</taxon>
        <taxon>Frankiales</taxon>
        <taxon>Frankiaceae</taxon>
        <taxon>Parafrankia</taxon>
    </lineage>
</organism>
<dbReference type="EMBL" id="FAOZ01000004">
    <property type="protein sequence ID" value="CUU55005.1"/>
    <property type="molecule type" value="Genomic_DNA"/>
</dbReference>
<keyword evidence="2" id="KW-1185">Reference proteome</keyword>
<sequence>MDTNHHNRNGKGFPQMTGQVEYDGQVFPLSAGRRLTFGRSLECTVRLAAGDAAISRIAGSVESEVDGSLWWLSNDSDKRLFAVVDEFGLRSVVPPGRRVAVESPVRVVLEGADRVYSLRVAVAGPGRAVAGGAGGAGGAGVDGGGDGVGAPVPATGTLTAAGENVMINSADRLALVALFAGYLEDPPRYDPYPRSYAAAAKRLDVPRTTLVKRIEHLRVRLTDAGVPNLMGWNALTKLAEYAITTRLITRDDLRLLRR</sequence>
<reference evidence="2" key="1">
    <citation type="submission" date="2015-11" db="EMBL/GenBank/DDBJ databases">
        <authorList>
            <person name="Varghese N."/>
        </authorList>
    </citation>
    <scope>NUCLEOTIDE SEQUENCE [LARGE SCALE GENOMIC DNA]</scope>
    <source>
        <strain evidence="2">DSM 45899</strain>
    </source>
</reference>
<name>A0A0S4QHQ1_9ACTN</name>
<evidence type="ECO:0008006" key="3">
    <source>
        <dbReference type="Google" id="ProtNLM"/>
    </source>
</evidence>
<protein>
    <recommendedName>
        <fullName evidence="3">FHA domain-containing protein</fullName>
    </recommendedName>
</protein>
<dbReference type="AlphaFoldDB" id="A0A0S4QHQ1"/>
<proteinExistence type="predicted"/>
<dbReference type="Proteomes" id="UP000198802">
    <property type="component" value="Unassembled WGS sequence"/>
</dbReference>
<evidence type="ECO:0000313" key="2">
    <source>
        <dbReference type="Proteomes" id="UP000198802"/>
    </source>
</evidence>
<gene>
    <name evidence="1" type="ORF">Ga0074812_10485</name>
</gene>
<evidence type="ECO:0000313" key="1">
    <source>
        <dbReference type="EMBL" id="CUU55005.1"/>
    </source>
</evidence>
<accession>A0A0S4QHQ1</accession>